<organism evidence="1 2">
    <name type="scientific">Nephila pilipes</name>
    <name type="common">Giant wood spider</name>
    <name type="synonym">Nephila maculata</name>
    <dbReference type="NCBI Taxonomy" id="299642"/>
    <lineage>
        <taxon>Eukaryota</taxon>
        <taxon>Metazoa</taxon>
        <taxon>Ecdysozoa</taxon>
        <taxon>Arthropoda</taxon>
        <taxon>Chelicerata</taxon>
        <taxon>Arachnida</taxon>
        <taxon>Araneae</taxon>
        <taxon>Araneomorphae</taxon>
        <taxon>Entelegynae</taxon>
        <taxon>Araneoidea</taxon>
        <taxon>Nephilidae</taxon>
        <taxon>Nephila</taxon>
    </lineage>
</organism>
<dbReference type="AlphaFoldDB" id="A0A8X6MX18"/>
<comment type="caution">
    <text evidence="1">The sequence shown here is derived from an EMBL/GenBank/DDBJ whole genome shotgun (WGS) entry which is preliminary data.</text>
</comment>
<dbReference type="Proteomes" id="UP000887013">
    <property type="component" value="Unassembled WGS sequence"/>
</dbReference>
<gene>
    <name evidence="1" type="ORF">NPIL_578871</name>
</gene>
<accession>A0A8X6MX18</accession>
<reference evidence="1" key="1">
    <citation type="submission" date="2020-08" db="EMBL/GenBank/DDBJ databases">
        <title>Multicomponent nature underlies the extraordinary mechanical properties of spider dragline silk.</title>
        <authorList>
            <person name="Kono N."/>
            <person name="Nakamura H."/>
            <person name="Mori M."/>
            <person name="Yoshida Y."/>
            <person name="Ohtoshi R."/>
            <person name="Malay A.D."/>
            <person name="Moran D.A.P."/>
            <person name="Tomita M."/>
            <person name="Numata K."/>
            <person name="Arakawa K."/>
        </authorList>
    </citation>
    <scope>NUCLEOTIDE SEQUENCE</scope>
</reference>
<name>A0A8X6MX18_NEPPI</name>
<keyword evidence="2" id="KW-1185">Reference proteome</keyword>
<evidence type="ECO:0000313" key="1">
    <source>
        <dbReference type="EMBL" id="GFS82410.1"/>
    </source>
</evidence>
<sequence length="108" mass="12128">MQSTSLQIQPHLLTLPSYNFEQVVSTKRRKYDTSYLSFGITSTGNEEAPDACHRNMNEITIVSSQKTFLQPSINIFALIPMMIPGCRVTQSQYMKLSDSVIGPIPCIK</sequence>
<proteinExistence type="predicted"/>
<dbReference type="EMBL" id="BMAW01003217">
    <property type="protein sequence ID" value="GFS82410.1"/>
    <property type="molecule type" value="Genomic_DNA"/>
</dbReference>
<dbReference type="OrthoDB" id="6595552at2759"/>
<protein>
    <submittedName>
        <fullName evidence="1">Uncharacterized protein</fullName>
    </submittedName>
</protein>
<evidence type="ECO:0000313" key="2">
    <source>
        <dbReference type="Proteomes" id="UP000887013"/>
    </source>
</evidence>